<proteinExistence type="inferred from homology"/>
<dbReference type="GO" id="GO:0016740">
    <property type="term" value="F:transferase activity"/>
    <property type="evidence" value="ECO:0007669"/>
    <property type="project" value="UniProtKB-KW"/>
</dbReference>
<accession>A0ABV8D0B3</accession>
<evidence type="ECO:0000313" key="4">
    <source>
        <dbReference type="EMBL" id="MFC3931938.1"/>
    </source>
</evidence>
<evidence type="ECO:0000256" key="2">
    <source>
        <dbReference type="ARBA" id="ARBA00022679"/>
    </source>
</evidence>
<comment type="similarity">
    <text evidence="1">Belongs to the P-Pant transferase superfamily. Gsp/Sfp/HetI/AcpT family.</text>
</comment>
<dbReference type="InterPro" id="IPR050559">
    <property type="entry name" value="P-Pant_transferase_sf"/>
</dbReference>
<dbReference type="EMBL" id="JBHSAC010000036">
    <property type="protein sequence ID" value="MFC3931938.1"/>
    <property type="molecule type" value="Genomic_DNA"/>
</dbReference>
<keyword evidence="5" id="KW-1185">Reference proteome</keyword>
<dbReference type="PANTHER" id="PTHR12215">
    <property type="entry name" value="PHOSPHOPANTETHEINE TRANSFERASE"/>
    <property type="match status" value="1"/>
</dbReference>
<protein>
    <submittedName>
        <fullName evidence="4">4'-phosphopantetheinyl transferase family protein</fullName>
    </submittedName>
</protein>
<organism evidence="4 5">
    <name type="scientific">Streptococcus dentapri</name>
    <dbReference type="NCBI Taxonomy" id="573564"/>
    <lineage>
        <taxon>Bacteria</taxon>
        <taxon>Bacillati</taxon>
        <taxon>Bacillota</taxon>
        <taxon>Bacilli</taxon>
        <taxon>Lactobacillales</taxon>
        <taxon>Streptococcaceae</taxon>
        <taxon>Streptococcus</taxon>
    </lineage>
</organism>
<feature type="domain" description="4'-phosphopantetheinyl transferase" evidence="3">
    <location>
        <begin position="64"/>
        <end position="137"/>
    </location>
</feature>
<dbReference type="PANTHER" id="PTHR12215:SF10">
    <property type="entry name" value="L-AMINOADIPATE-SEMIALDEHYDE DEHYDROGENASE-PHOSPHOPANTETHEINYL TRANSFERASE"/>
    <property type="match status" value="1"/>
</dbReference>
<reference evidence="5" key="1">
    <citation type="journal article" date="2019" name="Int. J. Syst. Evol. Microbiol.">
        <title>The Global Catalogue of Microorganisms (GCM) 10K type strain sequencing project: providing services to taxonomists for standard genome sequencing and annotation.</title>
        <authorList>
            <consortium name="The Broad Institute Genomics Platform"/>
            <consortium name="The Broad Institute Genome Sequencing Center for Infectious Disease"/>
            <person name="Wu L."/>
            <person name="Ma J."/>
        </authorList>
    </citation>
    <scope>NUCLEOTIDE SEQUENCE [LARGE SCALE GENOMIC DNA]</scope>
    <source>
        <strain evidence="5">CCUG 58728</strain>
    </source>
</reference>
<name>A0ABV8D0B3_9STRE</name>
<dbReference type="Proteomes" id="UP001595901">
    <property type="component" value="Unassembled WGS sequence"/>
</dbReference>
<comment type="caution">
    <text evidence="4">The sequence shown here is derived from an EMBL/GenBank/DDBJ whole genome shotgun (WGS) entry which is preliminary data.</text>
</comment>
<dbReference type="SUPFAM" id="SSF56214">
    <property type="entry name" value="4'-phosphopantetheinyl transferase"/>
    <property type="match status" value="1"/>
</dbReference>
<evidence type="ECO:0000313" key="5">
    <source>
        <dbReference type="Proteomes" id="UP001595901"/>
    </source>
</evidence>
<dbReference type="Gene3D" id="3.90.470.20">
    <property type="entry name" value="4'-phosphopantetheinyl transferase domain"/>
    <property type="match status" value="1"/>
</dbReference>
<dbReference type="InterPro" id="IPR008278">
    <property type="entry name" value="4-PPantetheinyl_Trfase_dom"/>
</dbReference>
<evidence type="ECO:0000256" key="1">
    <source>
        <dbReference type="ARBA" id="ARBA00010990"/>
    </source>
</evidence>
<evidence type="ECO:0000259" key="3">
    <source>
        <dbReference type="Pfam" id="PF01648"/>
    </source>
</evidence>
<dbReference type="InterPro" id="IPR037143">
    <property type="entry name" value="4-PPantetheinyl_Trfase_dom_sf"/>
</dbReference>
<gene>
    <name evidence="4" type="ORF">ACFOSE_03935</name>
</gene>
<sequence>MIKKILEEDFSSDTLLSHLEIINDRGDTGRPILLYNNKLTDICVSISYSYPLVAVEVCKNGDNIGIDIEKIFDHISNEFLKYCFTSRELDCIAKILNQETFEHNCTILWCIKESVGKLLTIGLVGNPRAIEILFKSSKK</sequence>
<dbReference type="Pfam" id="PF01648">
    <property type="entry name" value="ACPS"/>
    <property type="match status" value="1"/>
</dbReference>
<dbReference type="RefSeq" id="WP_380430798.1">
    <property type="nucleotide sequence ID" value="NZ_JBHSAC010000036.1"/>
</dbReference>
<keyword evidence="2 4" id="KW-0808">Transferase</keyword>